<accession>A0A814Z9S9</accession>
<dbReference type="OrthoDB" id="10281329at2759"/>
<feature type="transmembrane region" description="Helical" evidence="1">
    <location>
        <begin position="224"/>
        <end position="245"/>
    </location>
</feature>
<feature type="transmembrane region" description="Helical" evidence="1">
    <location>
        <begin position="111"/>
        <end position="135"/>
    </location>
</feature>
<dbReference type="EMBL" id="CAJNOI010000199">
    <property type="protein sequence ID" value="CAF1177308.1"/>
    <property type="molecule type" value="Genomic_DNA"/>
</dbReference>
<proteinExistence type="predicted"/>
<dbReference type="Proteomes" id="UP000663877">
    <property type="component" value="Unassembled WGS sequence"/>
</dbReference>
<evidence type="ECO:0000313" key="2">
    <source>
        <dbReference type="EMBL" id="CAF1177308.1"/>
    </source>
</evidence>
<keyword evidence="1" id="KW-0812">Transmembrane</keyword>
<dbReference type="Proteomes" id="UP000663832">
    <property type="component" value="Unassembled WGS sequence"/>
</dbReference>
<protein>
    <submittedName>
        <fullName evidence="3">Uncharacterized protein</fullName>
    </submittedName>
</protein>
<feature type="transmembrane region" description="Helical" evidence="1">
    <location>
        <begin position="83"/>
        <end position="105"/>
    </location>
</feature>
<comment type="caution">
    <text evidence="3">The sequence shown here is derived from an EMBL/GenBank/DDBJ whole genome shotgun (WGS) entry which is preliminary data.</text>
</comment>
<name>A0A814Z9S9_9BILA</name>
<keyword evidence="4" id="KW-1185">Reference proteome</keyword>
<keyword evidence="1" id="KW-1133">Transmembrane helix</keyword>
<evidence type="ECO:0000313" key="4">
    <source>
        <dbReference type="Proteomes" id="UP000663832"/>
    </source>
</evidence>
<reference evidence="3" key="1">
    <citation type="submission" date="2021-02" db="EMBL/GenBank/DDBJ databases">
        <authorList>
            <person name="Nowell W R."/>
        </authorList>
    </citation>
    <scope>NUCLEOTIDE SEQUENCE</scope>
</reference>
<evidence type="ECO:0000256" key="1">
    <source>
        <dbReference type="SAM" id="Phobius"/>
    </source>
</evidence>
<keyword evidence="1" id="KW-0472">Membrane</keyword>
<evidence type="ECO:0000313" key="3">
    <source>
        <dbReference type="EMBL" id="CAF1240054.1"/>
    </source>
</evidence>
<dbReference type="AlphaFoldDB" id="A0A814Z9S9"/>
<dbReference type="EMBL" id="CAJNOM010000215">
    <property type="protein sequence ID" value="CAF1240054.1"/>
    <property type="molecule type" value="Genomic_DNA"/>
</dbReference>
<gene>
    <name evidence="2" type="ORF">BJG266_LOCUS25553</name>
    <name evidence="3" type="ORF">QVE165_LOCUS27922</name>
</gene>
<sequence length="263" mass="31330">MPRRQDENQVVHYHYQVKTGADNKTPISHTEISQKTRTTKKYKLTPPVTEDDEKKIYPARYNLAVWNYNHVTSDKHKKRMLSLFFLMRRIPFIVVFCIVWIAILFSLWFQYLMILSILVSAIYFIFSLYNVIIFLRNGSIVDDPHLIYDSYFRHFGEHDSLDQIDLRGEWVPIDGDQTIFHDDLIPHMEEINDLQQQHNNKDRFEILFYSLHYLENFVHFPKQILIHGIIALITLLVAIVIPVVFHCSWSKNPDKNNQICYMA</sequence>
<organism evidence="3 4">
    <name type="scientific">Adineta steineri</name>
    <dbReference type="NCBI Taxonomy" id="433720"/>
    <lineage>
        <taxon>Eukaryota</taxon>
        <taxon>Metazoa</taxon>
        <taxon>Spiralia</taxon>
        <taxon>Gnathifera</taxon>
        <taxon>Rotifera</taxon>
        <taxon>Eurotatoria</taxon>
        <taxon>Bdelloidea</taxon>
        <taxon>Adinetida</taxon>
        <taxon>Adinetidae</taxon>
        <taxon>Adineta</taxon>
    </lineage>
</organism>